<protein>
    <recommendedName>
        <fullName evidence="14">FXNA-like protease</fullName>
    </recommendedName>
</protein>
<feature type="transmembrane region" description="Helical" evidence="15">
    <location>
        <begin position="1354"/>
        <end position="1378"/>
    </location>
</feature>
<evidence type="ECO:0000256" key="3">
    <source>
        <dbReference type="ARBA" id="ARBA00010918"/>
    </source>
</evidence>
<feature type="transmembrane region" description="Helical" evidence="15">
    <location>
        <begin position="1418"/>
        <end position="1437"/>
    </location>
</feature>
<feature type="transmembrane region" description="Helical" evidence="15">
    <location>
        <begin position="1444"/>
        <end position="1467"/>
    </location>
</feature>
<dbReference type="GO" id="GO:0046872">
    <property type="term" value="F:metal ion binding"/>
    <property type="evidence" value="ECO:0007669"/>
    <property type="project" value="UniProtKB-KW"/>
</dbReference>
<feature type="domain" description="Endoplasmic reticulum metallopeptidase 1/1-A TM" evidence="18">
    <location>
        <begin position="1315"/>
        <end position="1531"/>
    </location>
</feature>
<keyword evidence="4" id="KW-0645">Protease</keyword>
<evidence type="ECO:0000256" key="15">
    <source>
        <dbReference type="SAM" id="Phobius"/>
    </source>
</evidence>
<dbReference type="CDD" id="cd03875">
    <property type="entry name" value="M28_Fxna_like"/>
    <property type="match status" value="2"/>
</dbReference>
<dbReference type="Gene3D" id="3.40.630.10">
    <property type="entry name" value="Zn peptidases"/>
    <property type="match status" value="2"/>
</dbReference>
<dbReference type="InterPro" id="IPR045175">
    <property type="entry name" value="M28_fam"/>
</dbReference>
<dbReference type="InterPro" id="IPR053973">
    <property type="entry name" value="ERMP1-like_C"/>
</dbReference>
<feature type="domain" description="Endoplasmic reticulum metallopeptidase 1/1-A TM" evidence="18">
    <location>
        <begin position="453"/>
        <end position="668"/>
    </location>
</feature>
<evidence type="ECO:0000256" key="13">
    <source>
        <dbReference type="ARBA" id="ARBA00023180"/>
    </source>
</evidence>
<keyword evidence="12 15" id="KW-0472">Membrane</keyword>
<dbReference type="PANTHER" id="PTHR12147:SF22">
    <property type="entry name" value="ENDOPLASMIC RETICULUM METALLOPEPTIDASE 1"/>
    <property type="match status" value="1"/>
</dbReference>
<evidence type="ECO:0000256" key="5">
    <source>
        <dbReference type="ARBA" id="ARBA00022692"/>
    </source>
</evidence>
<feature type="transmembrane region" description="Helical" evidence="15">
    <location>
        <begin position="1487"/>
        <end position="1505"/>
    </location>
</feature>
<dbReference type="Pfam" id="PF22248">
    <property type="entry name" value="ERMP1_C"/>
    <property type="match status" value="2"/>
</dbReference>
<dbReference type="InterPro" id="IPR048024">
    <property type="entry name" value="Fxna-like_M28_dom"/>
</dbReference>
<feature type="domain" description="Peptidase M28" evidence="16">
    <location>
        <begin position="187"/>
        <end position="378"/>
    </location>
</feature>
<keyword evidence="13" id="KW-0325">Glycoprotein</keyword>
<feature type="transmembrane region" description="Helical" evidence="15">
    <location>
        <begin position="1318"/>
        <end position="1342"/>
    </location>
</feature>
<evidence type="ECO:0000256" key="8">
    <source>
        <dbReference type="ARBA" id="ARBA00022824"/>
    </source>
</evidence>
<dbReference type="Proteomes" id="UP000037069">
    <property type="component" value="Unassembled WGS sequence"/>
</dbReference>
<feature type="transmembrane region" description="Helical" evidence="15">
    <location>
        <begin position="67"/>
        <end position="89"/>
    </location>
</feature>
<evidence type="ECO:0000256" key="1">
    <source>
        <dbReference type="ARBA" id="ARBA00001947"/>
    </source>
</evidence>
<feature type="transmembrane region" description="Helical" evidence="15">
    <location>
        <begin position="1517"/>
        <end position="1538"/>
    </location>
</feature>
<keyword evidence="11" id="KW-0482">Metalloprotease</keyword>
<dbReference type="EMBL" id="JRES01000182">
    <property type="protein sequence ID" value="KNC33528.1"/>
    <property type="molecule type" value="Genomic_DNA"/>
</dbReference>
<evidence type="ECO:0000256" key="4">
    <source>
        <dbReference type="ARBA" id="ARBA00022670"/>
    </source>
</evidence>
<feature type="domain" description="Endoplasmic reticulum metallopeptidase 1-like C-terminal" evidence="17">
    <location>
        <begin position="681"/>
        <end position="902"/>
    </location>
</feature>
<dbReference type="GO" id="GO:0005789">
    <property type="term" value="C:endoplasmic reticulum membrane"/>
    <property type="evidence" value="ECO:0007669"/>
    <property type="project" value="UniProtKB-SubCell"/>
</dbReference>
<evidence type="ECO:0000313" key="20">
    <source>
        <dbReference type="Proteomes" id="UP000037069"/>
    </source>
</evidence>
<evidence type="ECO:0000256" key="14">
    <source>
        <dbReference type="ARBA" id="ARBA00078796"/>
    </source>
</evidence>
<evidence type="ECO:0000256" key="11">
    <source>
        <dbReference type="ARBA" id="ARBA00023049"/>
    </source>
</evidence>
<feature type="transmembrane region" description="Helical" evidence="15">
    <location>
        <begin position="555"/>
        <end position="573"/>
    </location>
</feature>
<feature type="transmembrane region" description="Helical" evidence="15">
    <location>
        <begin position="624"/>
        <end position="645"/>
    </location>
</feature>
<sequence length="1770" mass="201859">MPPNIENVYIYSAFKLFGTRMTYTFTKRRVLPSPDPRAADPLLQRTQSTDESKGFQRFFVRHNKIQWYWAPVFLSFWILLYYSIAIPAFHRLPKPLNIKDEAKYPDSFIAERAEINLQKLVDLGPRVVGSSANEQGAIKYFMSYVQKLKSEAKDLYDIEADVQIASGSYCHWSMVNMYQSIQNFLIKIGPKGYNGTSYLLVNSHYDTVPFGPGAGDDGAMVAIMLETIRVLSQSNNPLKNPVVFLFNGAEENPLQASHAFITQHKWAKNCKALINLDSAGNGGREILFQSGPNHPWLMRHYRRAVVHPYASTVAEEMFQRHFIPSDTDFRIFRDHGKVPGLDMAHQYNGYVYHTRFDRPEVLPRGTLQNTGDNVLALVRELANAPELEDSSKYAEGHTIFFDVMGSFLVFYSETEGIILNVVVSLAALAACACSFKMMANNVGVKLVTVLKRSMYTFLVQVIAVLAAATLCFLMGIFMDLIHLPMSWFSNSWLILGLYFCPLFFGFAIVPAIYFHYTQDDRFPIGHRVQLLLHCHCIFLALLTLVLTICKIRSAFMFMITLLFYTLGLIVNLATKLHNKATPWLIPHIIFGIPPFLFYAYVCHGFFVTFIPMTGRFGAGVNPDLIICAFTVGVGVLTGGFMIPALNMFHRSKTIICSLLAITLVCLIVAATPLGFPYRPETNVQRFSIIHARRTFRDMNNEVRRVETGYFILPQDRRIYTVKNHVTNMTLAQSIVEDCENEMYCGLPLYNHRWVKARASSVWIPAPSPTFDLIPSVKVLAKNQISKTKLRYDMELTGPDHMGLFLRPVGDGKITNWSFHWTPLRMGWQPPYFIYFSYGVNGDPLKFWLEIERKSGDWSTPAFEIGLTGHWNHDESKQTDDFKKFLASFPEYVDPIAWPASYDTCKSFELNPNPAQIKKHKKFPWYCAPIFCVAWYLLFYVAAIPSFYSYPKTILIRDESRHPDEFVGERAQIQLLGLSSIGVKLTGTVENEVHAVNFLLKEIEKIKAASRQDLYDIEVDVQHSSGSFMLWGMATSYHNVSNVIVKISAKNSPSDSYLLVNSHFDSEVGSPAAADAGVMIVVMLETLRVISISEKELKNPVVFLLNGAEESNLLAAHGFITQHKWAPYCKALINLDSSGGGGREVLFQTGPNHPWLVKYYQNAAKHPYATTIAEELFQNNFVPSDTDFRIFRDYGGVPGLDMAHAYNGYIYHTKYDNFQNLQRGTYQTTGDNVLALTWALANAEELRNPEQHAEGHAVYYDFLGWFLISYTEPTGIAINSVVCCCALIFIGISVYLMARVEKKVGDGDCKTVFVKFLQIFCVQVVTCFVAIGLTLLIAVIMDALGLTQTWYSEEWLIFGLYFCPMFFAMAIIPGIFIQWSKKTSPLGINDTITCFMHAHCILLVIICIIMTSMGIRSSFFPMIAIFFYTSSVLLNMLISRFTTKCYYIALHLVCQVMPFWFYTYLAFVFLNTFIPMQGRDGPENKPEILISLFVAIFTLHFAGFILPILHKFHKSKSLISIFGILTIIFIIIAATPTGFPYKKDVAPQRFYVLHTERVIHDYDGRVIKNDTGFYIQPVDTRPNSLDDTTFQNALPSSWIKAECEQEVFCGLPLYSSRWMDWKNSTMWIPAARPNLVIPTELKLTGKVYKPDNKIRYDFSLKAADRIVIYVDPLAGVNVTNWSFDRTPLNENYKTPYFIYHVYSMDDAPLKFWLEIEHSSMQVEGPYLRLAVGAHFLYHTHTYTKEYREFLETFPEWTYTTNWAASYESWQF</sequence>
<feature type="transmembrane region" description="Helical" evidence="15">
    <location>
        <begin position="528"/>
        <end position="548"/>
    </location>
</feature>
<feature type="transmembrane region" description="Helical" evidence="15">
    <location>
        <begin position="1275"/>
        <end position="1297"/>
    </location>
</feature>
<keyword evidence="8" id="KW-0256">Endoplasmic reticulum</keyword>
<dbReference type="GO" id="GO:0006508">
    <property type="term" value="P:proteolysis"/>
    <property type="evidence" value="ECO:0007669"/>
    <property type="project" value="UniProtKB-KW"/>
</dbReference>
<comment type="similarity">
    <text evidence="3">Belongs to the peptidase M28 family.</text>
</comment>
<evidence type="ECO:0000256" key="12">
    <source>
        <dbReference type="ARBA" id="ARBA00023136"/>
    </source>
</evidence>
<dbReference type="Pfam" id="PF22249">
    <property type="entry name" value="ERMP1-TM"/>
    <property type="match status" value="2"/>
</dbReference>
<proteinExistence type="inferred from homology"/>
<keyword evidence="10 15" id="KW-1133">Transmembrane helix</keyword>
<evidence type="ECO:0000256" key="6">
    <source>
        <dbReference type="ARBA" id="ARBA00022723"/>
    </source>
</evidence>
<evidence type="ECO:0000259" key="18">
    <source>
        <dbReference type="Pfam" id="PF22249"/>
    </source>
</evidence>
<feature type="domain" description="Endoplasmic reticulum metallopeptidase 1-like C-terminal" evidence="17">
    <location>
        <begin position="1545"/>
        <end position="1768"/>
    </location>
</feature>
<feature type="transmembrane region" description="Helical" evidence="15">
    <location>
        <begin position="1390"/>
        <end position="1412"/>
    </location>
</feature>
<comment type="cofactor">
    <cofactor evidence="1">
        <name>Zn(2+)</name>
        <dbReference type="ChEBI" id="CHEBI:29105"/>
    </cofactor>
</comment>
<feature type="transmembrane region" description="Helical" evidence="15">
    <location>
        <begin position="457"/>
        <end position="480"/>
    </location>
</feature>
<evidence type="ECO:0000256" key="2">
    <source>
        <dbReference type="ARBA" id="ARBA00004477"/>
    </source>
</evidence>
<keyword evidence="9" id="KW-0862">Zinc</keyword>
<dbReference type="InterPro" id="IPR053974">
    <property type="entry name" value="ERMP1_1-A_TM"/>
</dbReference>
<comment type="subcellular location">
    <subcellularLocation>
        <location evidence="2">Endoplasmic reticulum membrane</location>
        <topology evidence="2">Multi-pass membrane protein</topology>
    </subcellularLocation>
</comment>
<dbReference type="InterPro" id="IPR007484">
    <property type="entry name" value="Peptidase_M28"/>
</dbReference>
<dbReference type="OMA" id="WSFDQTP"/>
<feature type="transmembrane region" description="Helical" evidence="15">
    <location>
        <begin position="417"/>
        <end position="437"/>
    </location>
</feature>
<keyword evidence="6" id="KW-0479">Metal-binding</keyword>
<feature type="domain" description="Peptidase M28" evidence="16">
    <location>
        <begin position="1041"/>
        <end position="1235"/>
    </location>
</feature>
<evidence type="ECO:0000259" key="16">
    <source>
        <dbReference type="Pfam" id="PF04389"/>
    </source>
</evidence>
<keyword evidence="20" id="KW-1185">Reference proteome</keyword>
<dbReference type="OrthoDB" id="76293at2759"/>
<feature type="transmembrane region" description="Helical" evidence="15">
    <location>
        <begin position="651"/>
        <end position="675"/>
    </location>
</feature>
<dbReference type="FunFam" id="3.40.630.10:FF:000008">
    <property type="entry name" value="Endoplasmic reticulum metallopeptidase 1"/>
    <property type="match status" value="2"/>
</dbReference>
<comment type="caution">
    <text evidence="19">The sequence shown here is derived from an EMBL/GenBank/DDBJ whole genome shotgun (WGS) entry which is preliminary data.</text>
</comment>
<reference evidence="19 20" key="1">
    <citation type="journal article" date="2015" name="Nat. Commun.">
        <title>Lucilia cuprina genome unlocks parasitic fly biology to underpin future interventions.</title>
        <authorList>
            <person name="Anstead C.A."/>
            <person name="Korhonen P.K."/>
            <person name="Young N.D."/>
            <person name="Hall R.S."/>
            <person name="Jex A.R."/>
            <person name="Murali S.C."/>
            <person name="Hughes D.S."/>
            <person name="Lee S.F."/>
            <person name="Perry T."/>
            <person name="Stroehlein A.J."/>
            <person name="Ansell B.R."/>
            <person name="Breugelmans B."/>
            <person name="Hofmann A."/>
            <person name="Qu J."/>
            <person name="Dugan S."/>
            <person name="Lee S.L."/>
            <person name="Chao H."/>
            <person name="Dinh H."/>
            <person name="Han Y."/>
            <person name="Doddapaneni H.V."/>
            <person name="Worley K.C."/>
            <person name="Muzny D.M."/>
            <person name="Ioannidis P."/>
            <person name="Waterhouse R.M."/>
            <person name="Zdobnov E.M."/>
            <person name="James P.J."/>
            <person name="Bagnall N.H."/>
            <person name="Kotze A.C."/>
            <person name="Gibbs R.A."/>
            <person name="Richards S."/>
            <person name="Batterham P."/>
            <person name="Gasser R.B."/>
        </authorList>
    </citation>
    <scope>NUCLEOTIDE SEQUENCE [LARGE SCALE GENOMIC DNA]</scope>
    <source>
        <strain evidence="19 20">LS</strain>
        <tissue evidence="19">Full body</tissue>
    </source>
</reference>
<keyword evidence="7" id="KW-0378">Hydrolase</keyword>
<evidence type="ECO:0000313" key="19">
    <source>
        <dbReference type="EMBL" id="KNC33528.1"/>
    </source>
</evidence>
<dbReference type="SUPFAM" id="SSF53187">
    <property type="entry name" value="Zn-dependent exopeptidases"/>
    <property type="match status" value="2"/>
</dbReference>
<organism evidence="19 20">
    <name type="scientific">Lucilia cuprina</name>
    <name type="common">Green bottle fly</name>
    <name type="synonym">Australian sheep blowfly</name>
    <dbReference type="NCBI Taxonomy" id="7375"/>
    <lineage>
        <taxon>Eukaryota</taxon>
        <taxon>Metazoa</taxon>
        <taxon>Ecdysozoa</taxon>
        <taxon>Arthropoda</taxon>
        <taxon>Hexapoda</taxon>
        <taxon>Insecta</taxon>
        <taxon>Pterygota</taxon>
        <taxon>Neoptera</taxon>
        <taxon>Endopterygota</taxon>
        <taxon>Diptera</taxon>
        <taxon>Brachycera</taxon>
        <taxon>Muscomorpha</taxon>
        <taxon>Oestroidea</taxon>
        <taxon>Calliphoridae</taxon>
        <taxon>Luciliinae</taxon>
        <taxon>Lucilia</taxon>
    </lineage>
</organism>
<evidence type="ECO:0000259" key="17">
    <source>
        <dbReference type="Pfam" id="PF22248"/>
    </source>
</evidence>
<accession>A0A0L0CMF2</accession>
<evidence type="ECO:0000256" key="9">
    <source>
        <dbReference type="ARBA" id="ARBA00022833"/>
    </source>
</evidence>
<dbReference type="GO" id="GO:0008235">
    <property type="term" value="F:metalloexopeptidase activity"/>
    <property type="evidence" value="ECO:0007669"/>
    <property type="project" value="InterPro"/>
</dbReference>
<gene>
    <name evidence="19" type="ORF">FF38_03849</name>
</gene>
<feature type="transmembrane region" description="Helical" evidence="15">
    <location>
        <begin position="492"/>
        <end position="516"/>
    </location>
</feature>
<dbReference type="Pfam" id="PF04389">
    <property type="entry name" value="Peptidase_M28"/>
    <property type="match status" value="2"/>
</dbReference>
<feature type="transmembrane region" description="Helical" evidence="15">
    <location>
        <begin position="585"/>
        <end position="612"/>
    </location>
</feature>
<evidence type="ECO:0000256" key="10">
    <source>
        <dbReference type="ARBA" id="ARBA00022989"/>
    </source>
</evidence>
<name>A0A0L0CMF2_LUCCU</name>
<dbReference type="PANTHER" id="PTHR12147">
    <property type="entry name" value="METALLOPEPTIDASE M28 FAMILY MEMBER"/>
    <property type="match status" value="1"/>
</dbReference>
<evidence type="ECO:0000256" key="7">
    <source>
        <dbReference type="ARBA" id="ARBA00022801"/>
    </source>
</evidence>
<keyword evidence="5 15" id="KW-0812">Transmembrane</keyword>